<dbReference type="AlphaFoldDB" id="A0AAD2Q7D4"/>
<organism evidence="1 2">
    <name type="scientific">Mycena citricolor</name>
    <dbReference type="NCBI Taxonomy" id="2018698"/>
    <lineage>
        <taxon>Eukaryota</taxon>
        <taxon>Fungi</taxon>
        <taxon>Dikarya</taxon>
        <taxon>Basidiomycota</taxon>
        <taxon>Agaricomycotina</taxon>
        <taxon>Agaricomycetes</taxon>
        <taxon>Agaricomycetidae</taxon>
        <taxon>Agaricales</taxon>
        <taxon>Marasmiineae</taxon>
        <taxon>Mycenaceae</taxon>
        <taxon>Mycena</taxon>
    </lineage>
</organism>
<keyword evidence="2" id="KW-1185">Reference proteome</keyword>
<feature type="non-terminal residue" evidence="1">
    <location>
        <position position="154"/>
    </location>
</feature>
<gene>
    <name evidence="1" type="ORF">MYCIT1_LOCUS37761</name>
</gene>
<sequence length="154" mass="17157">VTTPISFRSSFQIFNANPSSGRCLELLVLAGRERGGCRASWLRLGFPAVYPCATCSMPSVCISYVCKISCRCLLGCMHSWFTLGTLLPVAYSEKKFSREAGRKIAVPSLGRAPSIRASTCQVFFCSSQRPGQRIWPCRDTARRLVKVILRLMRQ</sequence>
<accession>A0AAD2Q7D4</accession>
<protein>
    <submittedName>
        <fullName evidence="1">Uncharacterized protein</fullName>
    </submittedName>
</protein>
<comment type="caution">
    <text evidence="1">The sequence shown here is derived from an EMBL/GenBank/DDBJ whole genome shotgun (WGS) entry which is preliminary data.</text>
</comment>
<evidence type="ECO:0000313" key="1">
    <source>
        <dbReference type="EMBL" id="CAK5284483.1"/>
    </source>
</evidence>
<dbReference type="Proteomes" id="UP001295794">
    <property type="component" value="Unassembled WGS sequence"/>
</dbReference>
<name>A0AAD2Q7D4_9AGAR</name>
<dbReference type="EMBL" id="CAVNYO010000480">
    <property type="protein sequence ID" value="CAK5284483.1"/>
    <property type="molecule type" value="Genomic_DNA"/>
</dbReference>
<reference evidence="1" key="1">
    <citation type="submission" date="2023-11" db="EMBL/GenBank/DDBJ databases">
        <authorList>
            <person name="De Vega J J."/>
            <person name="De Vega J J."/>
        </authorList>
    </citation>
    <scope>NUCLEOTIDE SEQUENCE</scope>
</reference>
<proteinExistence type="predicted"/>
<evidence type="ECO:0000313" key="2">
    <source>
        <dbReference type="Proteomes" id="UP001295794"/>
    </source>
</evidence>